<dbReference type="Proteomes" id="UP000034176">
    <property type="component" value="Unassembled WGS sequence"/>
</dbReference>
<evidence type="ECO:0000256" key="2">
    <source>
        <dbReference type="ARBA" id="ARBA00022729"/>
    </source>
</evidence>
<dbReference type="GO" id="GO:0005576">
    <property type="term" value="C:extracellular region"/>
    <property type="evidence" value="ECO:0007669"/>
    <property type="project" value="UniProtKB-SubCell"/>
</dbReference>
<dbReference type="GO" id="GO:0005975">
    <property type="term" value="P:carbohydrate metabolic process"/>
    <property type="evidence" value="ECO:0007669"/>
    <property type="project" value="InterPro"/>
</dbReference>
<evidence type="ECO:0000259" key="4">
    <source>
        <dbReference type="PROSITE" id="PS51677"/>
    </source>
</evidence>
<dbReference type="InterPro" id="IPR011330">
    <property type="entry name" value="Glyco_hydro/deAcase_b/a-brl"/>
</dbReference>
<dbReference type="SUPFAM" id="SSF88713">
    <property type="entry name" value="Glycoside hydrolase/deacetylase"/>
    <property type="match status" value="1"/>
</dbReference>
<evidence type="ECO:0000256" key="1">
    <source>
        <dbReference type="ARBA" id="ARBA00004613"/>
    </source>
</evidence>
<name>A0A0G0D4P4_9BACT</name>
<comment type="caution">
    <text evidence="5">The sequence shown here is derived from an EMBL/GenBank/DDBJ whole genome shotgun (WGS) entry which is preliminary data.</text>
</comment>
<feature type="transmembrane region" description="Helical" evidence="3">
    <location>
        <begin position="6"/>
        <end position="25"/>
    </location>
</feature>
<keyword evidence="3" id="KW-0472">Membrane</keyword>
<keyword evidence="2" id="KW-0732">Signal</keyword>
<evidence type="ECO:0000313" key="6">
    <source>
        <dbReference type="Proteomes" id="UP000034176"/>
    </source>
</evidence>
<gene>
    <name evidence="5" type="ORF">UR52_C0021G0001</name>
</gene>
<sequence length="214" mass="24999">MRRIFIIFPLALSLILGIFIIYFNFKNLNIFKKDQENKITFLEQQLDKNYRRNFPVHLPILLYHYIENVTDERDTIRKSLNVNPLIFDSQIRLLLEKGFTIITLKELINYYNGQSSLPDKPIILSFDDGYRDFYTDVFPILQKYHVPAVLYVTSGFVDLTHNYLTMSQLKTLAKSNLVEIGAHGVNHLNLNYSDPVSINSEIFQSKANLEQFIG</sequence>
<keyword evidence="3" id="KW-1133">Transmembrane helix</keyword>
<dbReference type="Gene3D" id="3.20.20.370">
    <property type="entry name" value="Glycoside hydrolase/deacetylase"/>
    <property type="match status" value="1"/>
</dbReference>
<protein>
    <submittedName>
        <fullName evidence="5">Polysaccharide deacetylase</fullName>
    </submittedName>
</protein>
<feature type="domain" description="NodB homology" evidence="4">
    <location>
        <begin position="120"/>
        <end position="214"/>
    </location>
</feature>
<dbReference type="GO" id="GO:0016810">
    <property type="term" value="F:hydrolase activity, acting on carbon-nitrogen (but not peptide) bonds"/>
    <property type="evidence" value="ECO:0007669"/>
    <property type="project" value="InterPro"/>
</dbReference>
<dbReference type="AlphaFoldDB" id="A0A0G0D4P4"/>
<reference evidence="5 6" key="1">
    <citation type="journal article" date="2015" name="Nature">
        <title>rRNA introns, odd ribosomes, and small enigmatic genomes across a large radiation of phyla.</title>
        <authorList>
            <person name="Brown C.T."/>
            <person name="Hug L.A."/>
            <person name="Thomas B.C."/>
            <person name="Sharon I."/>
            <person name="Castelle C.J."/>
            <person name="Singh A."/>
            <person name="Wilkins M.J."/>
            <person name="Williams K.H."/>
            <person name="Banfield J.F."/>
        </authorList>
    </citation>
    <scope>NUCLEOTIDE SEQUENCE [LARGE SCALE GENOMIC DNA]</scope>
</reference>
<organism evidence="5 6">
    <name type="scientific">Candidatus Gottesmanbacteria bacterium GW2011_GWA1_34_13</name>
    <dbReference type="NCBI Taxonomy" id="1618434"/>
    <lineage>
        <taxon>Bacteria</taxon>
        <taxon>Candidatus Gottesmaniibacteriota</taxon>
    </lineage>
</organism>
<dbReference type="Pfam" id="PF01522">
    <property type="entry name" value="Polysacc_deac_1"/>
    <property type="match status" value="1"/>
</dbReference>
<dbReference type="InterPro" id="IPR051398">
    <property type="entry name" value="Polysacch_Deacetylase"/>
</dbReference>
<comment type="subcellular location">
    <subcellularLocation>
        <location evidence="1">Secreted</location>
    </subcellularLocation>
</comment>
<proteinExistence type="predicted"/>
<evidence type="ECO:0000256" key="3">
    <source>
        <dbReference type="SAM" id="Phobius"/>
    </source>
</evidence>
<evidence type="ECO:0000313" key="5">
    <source>
        <dbReference type="EMBL" id="KKP58245.1"/>
    </source>
</evidence>
<dbReference type="PANTHER" id="PTHR34216:SF3">
    <property type="entry name" value="POLY-BETA-1,6-N-ACETYL-D-GLUCOSAMINE N-DEACETYLASE"/>
    <property type="match status" value="1"/>
</dbReference>
<dbReference type="InterPro" id="IPR002509">
    <property type="entry name" value="NODB_dom"/>
</dbReference>
<feature type="non-terminal residue" evidence="5">
    <location>
        <position position="214"/>
    </location>
</feature>
<dbReference type="PANTHER" id="PTHR34216">
    <property type="match status" value="1"/>
</dbReference>
<dbReference type="CDD" id="cd10918">
    <property type="entry name" value="CE4_NodB_like_5s_6s"/>
    <property type="match status" value="1"/>
</dbReference>
<keyword evidence="3" id="KW-0812">Transmembrane</keyword>
<dbReference type="STRING" id="1618434.UR52_C0021G0001"/>
<dbReference type="PROSITE" id="PS51677">
    <property type="entry name" value="NODB"/>
    <property type="match status" value="1"/>
</dbReference>
<dbReference type="EMBL" id="LBPN01000021">
    <property type="protein sequence ID" value="KKP58245.1"/>
    <property type="molecule type" value="Genomic_DNA"/>
</dbReference>
<accession>A0A0G0D4P4</accession>